<evidence type="ECO:0000256" key="1">
    <source>
        <dbReference type="SAM" id="MobiDB-lite"/>
    </source>
</evidence>
<dbReference type="EMBL" id="LSSL01005336">
    <property type="protein sequence ID" value="OLY78903.1"/>
    <property type="molecule type" value="Genomic_DNA"/>
</dbReference>
<proteinExistence type="predicted"/>
<dbReference type="AlphaFoldDB" id="A0A1R0GXF6"/>
<keyword evidence="5" id="KW-1185">Reference proteome</keyword>
<feature type="domain" description="DDE-1" evidence="2">
    <location>
        <begin position="259"/>
        <end position="426"/>
    </location>
</feature>
<dbReference type="Proteomes" id="UP000187455">
    <property type="component" value="Unassembled WGS sequence"/>
</dbReference>
<dbReference type="STRING" id="133383.A0A1R0GXF6"/>
<evidence type="ECO:0000313" key="4">
    <source>
        <dbReference type="EMBL" id="OLY81581.1"/>
    </source>
</evidence>
<dbReference type="GO" id="GO:0003677">
    <property type="term" value="F:DNA binding"/>
    <property type="evidence" value="ECO:0007669"/>
    <property type="project" value="TreeGrafter"/>
</dbReference>
<protein>
    <submittedName>
        <fullName evidence="4">ARS-binding protein 1</fullName>
    </submittedName>
</protein>
<dbReference type="PANTHER" id="PTHR19303">
    <property type="entry name" value="TRANSPOSON"/>
    <property type="match status" value="1"/>
</dbReference>
<gene>
    <name evidence="4" type="ORF">AYI68_g4311</name>
    <name evidence="3" type="ORF">AYI68_g7038</name>
</gene>
<dbReference type="Pfam" id="PF03184">
    <property type="entry name" value="DDE_1"/>
    <property type="match status" value="1"/>
</dbReference>
<dbReference type="PANTHER" id="PTHR19303:SF73">
    <property type="entry name" value="PROTEIN PDC2"/>
    <property type="match status" value="1"/>
</dbReference>
<organism evidence="4 5">
    <name type="scientific">Smittium mucronatum</name>
    <dbReference type="NCBI Taxonomy" id="133383"/>
    <lineage>
        <taxon>Eukaryota</taxon>
        <taxon>Fungi</taxon>
        <taxon>Fungi incertae sedis</taxon>
        <taxon>Zoopagomycota</taxon>
        <taxon>Kickxellomycotina</taxon>
        <taxon>Harpellomycetes</taxon>
        <taxon>Harpellales</taxon>
        <taxon>Legeriomycetaceae</taxon>
        <taxon>Smittium</taxon>
    </lineage>
</organism>
<dbReference type="OrthoDB" id="5308916at2759"/>
<reference evidence="4 5" key="1">
    <citation type="journal article" date="2016" name="Mol. Biol. Evol.">
        <title>Genome-Wide Survey of Gut Fungi (Harpellales) Reveals the First Horizontally Transferred Ubiquitin Gene from a Mosquito Host.</title>
        <authorList>
            <person name="Wang Y."/>
            <person name="White M.M."/>
            <person name="Kvist S."/>
            <person name="Moncalvo J.M."/>
        </authorList>
    </citation>
    <scope>NUCLEOTIDE SEQUENCE [LARGE SCALE GENOMIC DNA]</scope>
    <source>
        <strain evidence="4 5">ALG-7-W6</strain>
    </source>
</reference>
<evidence type="ECO:0000313" key="3">
    <source>
        <dbReference type="EMBL" id="OLY78903.1"/>
    </source>
</evidence>
<dbReference type="EMBL" id="LSSL01002335">
    <property type="protein sequence ID" value="OLY81581.1"/>
    <property type="molecule type" value="Genomic_DNA"/>
</dbReference>
<feature type="region of interest" description="Disordered" evidence="1">
    <location>
        <begin position="868"/>
        <end position="895"/>
    </location>
</feature>
<name>A0A1R0GXF6_9FUNG</name>
<evidence type="ECO:0000313" key="5">
    <source>
        <dbReference type="Proteomes" id="UP000187455"/>
    </source>
</evidence>
<dbReference type="InterPro" id="IPR050863">
    <property type="entry name" value="CenT-Element_Derived"/>
</dbReference>
<reference evidence="4" key="2">
    <citation type="submission" date="2017-01" db="EMBL/GenBank/DDBJ databases">
        <authorList>
            <person name="Mah S.A."/>
            <person name="Swanson W.J."/>
            <person name="Moy G.W."/>
            <person name="Vacquier V.D."/>
        </authorList>
    </citation>
    <scope>NUCLEOTIDE SEQUENCE</scope>
    <source>
        <strain evidence="4">ALG-7-W6</strain>
    </source>
</reference>
<dbReference type="InterPro" id="IPR004875">
    <property type="entry name" value="DDE_SF_endonuclease_dom"/>
</dbReference>
<dbReference type="GO" id="GO:0005634">
    <property type="term" value="C:nucleus"/>
    <property type="evidence" value="ECO:0007669"/>
    <property type="project" value="TreeGrafter"/>
</dbReference>
<feature type="region of interest" description="Disordered" evidence="1">
    <location>
        <begin position="963"/>
        <end position="985"/>
    </location>
</feature>
<feature type="compositionally biased region" description="Polar residues" evidence="1">
    <location>
        <begin position="704"/>
        <end position="715"/>
    </location>
</feature>
<feature type="region of interest" description="Disordered" evidence="1">
    <location>
        <begin position="696"/>
        <end position="715"/>
    </location>
</feature>
<comment type="caution">
    <text evidence="4">The sequence shown here is derived from an EMBL/GenBank/DDBJ whole genome shotgun (WGS) entry which is preliminary data.</text>
</comment>
<feature type="compositionally biased region" description="Polar residues" evidence="1">
    <location>
        <begin position="878"/>
        <end position="891"/>
    </location>
</feature>
<evidence type="ECO:0000259" key="2">
    <source>
        <dbReference type="Pfam" id="PF03184"/>
    </source>
</evidence>
<accession>A0A1R0GXF6</accession>
<sequence length="1105" mass="124703">MFIDIWDYHKKNPFYSTKTLSTKFNEKSGIPVSEELIDTMLDECMIYGEKAMIQLAQSIKVGYHKALHNLFTHKQSTNESITPQALAKWAFESFGVKTTEREVVKLLSQSSYSFRFDSVKTTNVAREEIAEHTFVDDALYEWYLLNIDRYIWGQKIIEDQGNSMIKIGYPTKETVYKVDDTWIESFRNSFNLPNWNDFDFEPYIDVSSSNNSKSRISNLLKNYQLKDVYNVCETGLFYRMQPEWSNVKVTYKPEKYAGKLSFIACINGDGSDRVPFWLVGNSVSPADLTYELQKRFGFFYSLNTTCRIKASLFNMWLLWFDSRMAGRKVCLLLQKAPIHASAANLKLSNVRLVYINNECGDLNDPLNLGIFRSLRIDYRLKYHQYLIESSKSPECAAVDFSFGNAIRILLDSWCSSLDCNFISCCFRDFFLSVGASPPVQINSISTHKEEIYLLQKLNLQILSMGYSKPMQLWRLLEFPKEGDVHINSDLDDLIDMAEDDALAYEEYELSNGKNTLSSPKVTESQSLDSLYFMSCSDSSPLVSFCSGCPFEYRLISDKSAKSKFPYIPLSNNYYNNSPLIEKNQVFYPYNIPSYNPDYTLPPYAKFHIEDLFKEDSELNDHALQTDIDNTGSSETAVDFDDYVQSQNTSSEFMSRESSDTAFLDDSNIMNQNVLEPYAKQDSHGNLSPISMVVNDNNEDYSPPKSVTSTPHQNDDFSNSVFNEDISDSILMNPINNKDSPINEVNDSNVFDEISAGDLLGFSSYEKTVLNEISKDIVADNNDENPVELETVINALSDNLSDSGFDSNIKTQEVLDYDSDGSAGDNSNSDSYEDIELHKLINYRNVVSIKKSKLGIESFIQRVDSLCHQSSDKGDLSTPPISRNSSSTTQDKPSGKSCGSILFNSSFESLSNDFDKDSLLTKLPFSLCDTLKTTDINEMMGSSRLPIDSLDADISSDQTLVQNSIPTSPMKHLPKKQRDKDLNSQSFTKPSFSEEIIILSSSSPPPSPHRGFLFDSGRLGGSEKPLKESESSEIPIIKSIEAEALALSAVLSESRASIDRGKNSISNSDDFPLNVEFVNDDDDGEYNISQYEGDKSITSSLVKSCH</sequence>